<dbReference type="InterPro" id="IPR028082">
    <property type="entry name" value="Peripla_BP_I"/>
</dbReference>
<dbReference type="PANTHER" id="PTHR30146:SF148">
    <property type="entry name" value="HTH-TYPE TRANSCRIPTIONAL REPRESSOR PURR-RELATED"/>
    <property type="match status" value="1"/>
</dbReference>
<proteinExistence type="predicted"/>
<organism evidence="6 7">
    <name type="scientific">Actinophytocola glycyrrhizae</name>
    <dbReference type="NCBI Taxonomy" id="2044873"/>
    <lineage>
        <taxon>Bacteria</taxon>
        <taxon>Bacillati</taxon>
        <taxon>Actinomycetota</taxon>
        <taxon>Actinomycetes</taxon>
        <taxon>Pseudonocardiales</taxon>
        <taxon>Pseudonocardiaceae</taxon>
    </lineage>
</organism>
<dbReference type="GO" id="GO:0003677">
    <property type="term" value="F:DNA binding"/>
    <property type="evidence" value="ECO:0007669"/>
    <property type="project" value="UniProtKB-KW"/>
</dbReference>
<evidence type="ECO:0000256" key="2">
    <source>
        <dbReference type="ARBA" id="ARBA00023015"/>
    </source>
</evidence>
<evidence type="ECO:0000313" key="6">
    <source>
        <dbReference type="EMBL" id="MFC4853217.1"/>
    </source>
</evidence>
<dbReference type="InterPro" id="IPR046335">
    <property type="entry name" value="LacI/GalR-like_sensor"/>
</dbReference>
<evidence type="ECO:0000256" key="3">
    <source>
        <dbReference type="ARBA" id="ARBA00023125"/>
    </source>
</evidence>
<comment type="caution">
    <text evidence="6">The sequence shown here is derived from an EMBL/GenBank/DDBJ whole genome shotgun (WGS) entry which is preliminary data.</text>
</comment>
<sequence length="346" mass="36618">MKEVAELAGVSITTVSHVVNSTRSVAPETKARVLAAVEQTGYTGDAIARSLVTGGTRTLGVAISLVANPYFAELLRSIEHEITRSGYTLVLADTHDEPAAEQSAVRTLRSRRVDGLILTPSPRASGTVLPELRSLGIPIVLVDRLTTAQDVDQVGPENIYATSGLVQHLASVGHRRIAMISGTEGLATTTERVLGYRLGLGRAKLTWDESLVTSGASAADPAAEALGQLLSLPSPPTAVVAADNMMLSGVLHECRRRGVRVGRDLAVVGYDEVEWADLVDPPVTTVAQPIAEMGRTAVRMLLDRIADPSRKPRTARLATTFMHRNSCGCGLEGRPPAPGVQSPMEG</sequence>
<dbReference type="SUPFAM" id="SSF47413">
    <property type="entry name" value="lambda repressor-like DNA-binding domains"/>
    <property type="match status" value="1"/>
</dbReference>
<keyword evidence="4" id="KW-0804">Transcription</keyword>
<dbReference type="EMBL" id="JBHSIS010000003">
    <property type="protein sequence ID" value="MFC4853217.1"/>
    <property type="molecule type" value="Genomic_DNA"/>
</dbReference>
<dbReference type="Gene3D" id="1.10.260.40">
    <property type="entry name" value="lambda repressor-like DNA-binding domains"/>
    <property type="match status" value="1"/>
</dbReference>
<dbReference type="Gene3D" id="3.40.50.2300">
    <property type="match status" value="2"/>
</dbReference>
<reference evidence="7" key="1">
    <citation type="journal article" date="2019" name="Int. J. Syst. Evol. Microbiol.">
        <title>The Global Catalogue of Microorganisms (GCM) 10K type strain sequencing project: providing services to taxonomists for standard genome sequencing and annotation.</title>
        <authorList>
            <consortium name="The Broad Institute Genomics Platform"/>
            <consortium name="The Broad Institute Genome Sequencing Center for Infectious Disease"/>
            <person name="Wu L."/>
            <person name="Ma J."/>
        </authorList>
    </citation>
    <scope>NUCLEOTIDE SEQUENCE [LARGE SCALE GENOMIC DNA]</scope>
    <source>
        <strain evidence="7">ZS-22-S1</strain>
    </source>
</reference>
<dbReference type="Pfam" id="PF00356">
    <property type="entry name" value="LacI"/>
    <property type="match status" value="1"/>
</dbReference>
<name>A0ABV9RYD1_9PSEU</name>
<keyword evidence="1" id="KW-0678">Repressor</keyword>
<dbReference type="SUPFAM" id="SSF53822">
    <property type="entry name" value="Periplasmic binding protein-like I"/>
    <property type="match status" value="1"/>
</dbReference>
<evidence type="ECO:0000259" key="5">
    <source>
        <dbReference type="PROSITE" id="PS50932"/>
    </source>
</evidence>
<feature type="domain" description="HTH lacI-type" evidence="5">
    <location>
        <begin position="1"/>
        <end position="53"/>
    </location>
</feature>
<evidence type="ECO:0000256" key="1">
    <source>
        <dbReference type="ARBA" id="ARBA00022491"/>
    </source>
</evidence>
<dbReference type="CDD" id="cd06267">
    <property type="entry name" value="PBP1_LacI_sugar_binding-like"/>
    <property type="match status" value="1"/>
</dbReference>
<dbReference type="InterPro" id="IPR000843">
    <property type="entry name" value="HTH_LacI"/>
</dbReference>
<dbReference type="Proteomes" id="UP001595859">
    <property type="component" value="Unassembled WGS sequence"/>
</dbReference>
<dbReference type="PROSITE" id="PS00356">
    <property type="entry name" value="HTH_LACI_1"/>
    <property type="match status" value="1"/>
</dbReference>
<evidence type="ECO:0000313" key="7">
    <source>
        <dbReference type="Proteomes" id="UP001595859"/>
    </source>
</evidence>
<dbReference type="RefSeq" id="WP_378055720.1">
    <property type="nucleotide sequence ID" value="NZ_JBHSIS010000003.1"/>
</dbReference>
<dbReference type="SMART" id="SM00354">
    <property type="entry name" value="HTH_LACI"/>
    <property type="match status" value="1"/>
</dbReference>
<dbReference type="Pfam" id="PF13377">
    <property type="entry name" value="Peripla_BP_3"/>
    <property type="match status" value="1"/>
</dbReference>
<accession>A0ABV9RYD1</accession>
<protein>
    <submittedName>
        <fullName evidence="6">LacI family DNA-binding transcriptional regulator</fullName>
    </submittedName>
</protein>
<gene>
    <name evidence="6" type="ORF">ACFPCV_06860</name>
</gene>
<keyword evidence="2" id="KW-0805">Transcription regulation</keyword>
<evidence type="ECO:0000256" key="4">
    <source>
        <dbReference type="ARBA" id="ARBA00023163"/>
    </source>
</evidence>
<dbReference type="PROSITE" id="PS50932">
    <property type="entry name" value="HTH_LACI_2"/>
    <property type="match status" value="1"/>
</dbReference>
<dbReference type="PANTHER" id="PTHR30146">
    <property type="entry name" value="LACI-RELATED TRANSCRIPTIONAL REPRESSOR"/>
    <property type="match status" value="1"/>
</dbReference>
<keyword evidence="3 6" id="KW-0238">DNA-binding</keyword>
<dbReference type="InterPro" id="IPR010982">
    <property type="entry name" value="Lambda_DNA-bd_dom_sf"/>
</dbReference>
<dbReference type="CDD" id="cd01392">
    <property type="entry name" value="HTH_LacI"/>
    <property type="match status" value="1"/>
</dbReference>
<keyword evidence="7" id="KW-1185">Reference proteome</keyword>